<evidence type="ECO:0000313" key="1">
    <source>
        <dbReference type="EMBL" id="MVA99886.1"/>
    </source>
</evidence>
<protein>
    <submittedName>
        <fullName evidence="1">Phage tail tape measure protein</fullName>
    </submittedName>
</protein>
<dbReference type="Proteomes" id="UP000463224">
    <property type="component" value="Unassembled WGS sequence"/>
</dbReference>
<organism evidence="1 2">
    <name type="scientific">Nitratireductor arenosus</name>
    <dbReference type="NCBI Taxonomy" id="2682096"/>
    <lineage>
        <taxon>Bacteria</taxon>
        <taxon>Pseudomonadati</taxon>
        <taxon>Pseudomonadota</taxon>
        <taxon>Alphaproteobacteria</taxon>
        <taxon>Hyphomicrobiales</taxon>
        <taxon>Phyllobacteriaceae</taxon>
        <taxon>Nitratireductor</taxon>
    </lineage>
</organism>
<evidence type="ECO:0000313" key="2">
    <source>
        <dbReference type="Proteomes" id="UP000463224"/>
    </source>
</evidence>
<name>A0A844QJ09_9HYPH</name>
<gene>
    <name evidence="1" type="ORF">GN330_21775</name>
</gene>
<sequence>MDDTARIDLEFDAESVRKVFDDLKSLSDDFGARLTNAFKRAAFSGRALEDVLRRLALSLSEMALGKALAPLQNLIGAGMSSLFDMLLKAVPHAKGGVPGKPTRFAAGGVVSQPTYFPMPGGLGLMGEAGAEAILPLARGADGRLGVAAGGTTAPVNIVFNVTTPDAASFRKSEAQITGMIARAASRGARSL</sequence>
<dbReference type="RefSeq" id="WP_156715546.1">
    <property type="nucleotide sequence ID" value="NZ_WPHG01000008.1"/>
</dbReference>
<keyword evidence="2" id="KW-1185">Reference proteome</keyword>
<comment type="caution">
    <text evidence="1">The sequence shown here is derived from an EMBL/GenBank/DDBJ whole genome shotgun (WGS) entry which is preliminary data.</text>
</comment>
<proteinExistence type="predicted"/>
<reference evidence="1 2" key="1">
    <citation type="submission" date="2019-12" db="EMBL/GenBank/DDBJ databases">
        <title>Nitratireductor arenosus sp. nov., Isolated from sea sand, Jeju island, South Korea.</title>
        <authorList>
            <person name="Kim W."/>
        </authorList>
    </citation>
    <scope>NUCLEOTIDE SEQUENCE [LARGE SCALE GENOMIC DNA]</scope>
    <source>
        <strain evidence="1 2">CAU 1489</strain>
    </source>
</reference>
<dbReference type="EMBL" id="WPHG01000008">
    <property type="protein sequence ID" value="MVA99886.1"/>
    <property type="molecule type" value="Genomic_DNA"/>
</dbReference>
<accession>A0A844QJ09</accession>
<dbReference type="AlphaFoldDB" id="A0A844QJ09"/>